<keyword evidence="3" id="KW-1185">Reference proteome</keyword>
<dbReference type="Proteomes" id="UP000624279">
    <property type="component" value="Unassembled WGS sequence"/>
</dbReference>
<dbReference type="RefSeq" id="WP_186943991.1">
    <property type="nucleotide sequence ID" value="NZ_JACOGA010000028.1"/>
</dbReference>
<evidence type="ECO:0000313" key="3">
    <source>
        <dbReference type="Proteomes" id="UP000624279"/>
    </source>
</evidence>
<evidence type="ECO:0000256" key="1">
    <source>
        <dbReference type="SAM" id="SignalP"/>
    </source>
</evidence>
<organism evidence="2 3">
    <name type="scientific">Undibacterium flavidum</name>
    <dbReference type="NCBI Taxonomy" id="2762297"/>
    <lineage>
        <taxon>Bacteria</taxon>
        <taxon>Pseudomonadati</taxon>
        <taxon>Pseudomonadota</taxon>
        <taxon>Betaproteobacteria</taxon>
        <taxon>Burkholderiales</taxon>
        <taxon>Oxalobacteraceae</taxon>
        <taxon>Undibacterium</taxon>
    </lineage>
</organism>
<gene>
    <name evidence="2" type="ORF">H8K55_20445</name>
</gene>
<protein>
    <submittedName>
        <fullName evidence="2">Uncharacterized protein</fullName>
    </submittedName>
</protein>
<reference evidence="2 3" key="1">
    <citation type="submission" date="2020-08" db="EMBL/GenBank/DDBJ databases">
        <title>Novel species isolated from subtropical streams in China.</title>
        <authorList>
            <person name="Lu H."/>
        </authorList>
    </citation>
    <scope>NUCLEOTIDE SEQUENCE [LARGE SCALE GENOMIC DNA]</scope>
    <source>
        <strain evidence="2 3">LX15W</strain>
    </source>
</reference>
<accession>A0ABR6YHB3</accession>
<evidence type="ECO:0000313" key="2">
    <source>
        <dbReference type="EMBL" id="MBC3875970.1"/>
    </source>
</evidence>
<sequence length="182" mass="20152">MKILAIFAALLLFIEPPTAAAASDIQLNEAHISFKLPDTWDAKRQVQGNLKPSMESSDPLMVSWKRSPIVDKDGSMVLAGLNVVAFKVPADSNVVLISARLMAQRGWPRKKFLTVEHDGITLPNSLAYESEFLSGPDRKMKVFIVHAVNGGVFVELMFSATDEIFEKIEPELREALRSLKVS</sequence>
<name>A0ABR6YHB3_9BURK</name>
<keyword evidence="1" id="KW-0732">Signal</keyword>
<dbReference type="EMBL" id="JACOGA010000028">
    <property type="protein sequence ID" value="MBC3875970.1"/>
    <property type="molecule type" value="Genomic_DNA"/>
</dbReference>
<feature type="chain" id="PRO_5046973460" evidence="1">
    <location>
        <begin position="22"/>
        <end position="182"/>
    </location>
</feature>
<proteinExistence type="predicted"/>
<comment type="caution">
    <text evidence="2">The sequence shown here is derived from an EMBL/GenBank/DDBJ whole genome shotgun (WGS) entry which is preliminary data.</text>
</comment>
<feature type="signal peptide" evidence="1">
    <location>
        <begin position="1"/>
        <end position="21"/>
    </location>
</feature>